<comment type="cofactor">
    <cofactor evidence="1">
        <name>pyridoxal 5'-phosphate</name>
        <dbReference type="ChEBI" id="CHEBI:597326"/>
    </cofactor>
</comment>
<comment type="similarity">
    <text evidence="2">Belongs to the cysteine synthase/cystathionine beta-synthase family.</text>
</comment>
<evidence type="ECO:0000256" key="3">
    <source>
        <dbReference type="ARBA" id="ARBA00022898"/>
    </source>
</evidence>
<organism evidence="5">
    <name type="scientific">marine sediment metagenome</name>
    <dbReference type="NCBI Taxonomy" id="412755"/>
    <lineage>
        <taxon>unclassified sequences</taxon>
        <taxon>metagenomes</taxon>
        <taxon>ecological metagenomes</taxon>
    </lineage>
</organism>
<dbReference type="Pfam" id="PF00291">
    <property type="entry name" value="PALP"/>
    <property type="match status" value="1"/>
</dbReference>
<reference evidence="5" key="1">
    <citation type="journal article" date="2015" name="Nature">
        <title>Complex archaea that bridge the gap between prokaryotes and eukaryotes.</title>
        <authorList>
            <person name="Spang A."/>
            <person name="Saw J.H."/>
            <person name="Jorgensen S.L."/>
            <person name="Zaremba-Niedzwiedzka K."/>
            <person name="Martijn J."/>
            <person name="Lind A.E."/>
            <person name="van Eijk R."/>
            <person name="Schleper C."/>
            <person name="Guy L."/>
            <person name="Ettema T.J."/>
        </authorList>
    </citation>
    <scope>NUCLEOTIDE SEQUENCE</scope>
</reference>
<accession>A0A0F8X047</accession>
<dbReference type="FunFam" id="3.40.50.1100:FF:000003">
    <property type="entry name" value="Cystathionine beta-synthase"/>
    <property type="match status" value="1"/>
</dbReference>
<keyword evidence="3" id="KW-0663">Pyridoxal phosphate</keyword>
<dbReference type="PANTHER" id="PTHR10314">
    <property type="entry name" value="CYSTATHIONINE BETA-SYNTHASE"/>
    <property type="match status" value="1"/>
</dbReference>
<dbReference type="AlphaFoldDB" id="A0A0F8X047"/>
<dbReference type="GO" id="GO:0006534">
    <property type="term" value="P:cysteine metabolic process"/>
    <property type="evidence" value="ECO:0007669"/>
    <property type="project" value="UniProtKB-ARBA"/>
</dbReference>
<sequence length="176" mass="19606">MRHNVLASIGNTPLIRLNRLPDDYSAEIWVKWEGANPTGCMKDRMALSMIEGAERRGRLKPGGRVVEYTGGSTGSSLAMVCAAKGYRAYMVSSNAFSEEKLQTMRAFGATVEIIPSEDQKITRELIQAMIDRAGELAREPNTFWTDQFNNPDARTAYHGKAEEILRDTTNEVDAFI</sequence>
<dbReference type="EMBL" id="LAZR01062070">
    <property type="protein sequence ID" value="KKK62278.1"/>
    <property type="molecule type" value="Genomic_DNA"/>
</dbReference>
<comment type="caution">
    <text evidence="5">The sequence shown here is derived from an EMBL/GenBank/DDBJ whole genome shotgun (WGS) entry which is preliminary data.</text>
</comment>
<name>A0A0F8X047_9ZZZZ</name>
<protein>
    <recommendedName>
        <fullName evidence="4">Tryptophan synthase beta chain-like PALP domain-containing protein</fullName>
    </recommendedName>
</protein>
<evidence type="ECO:0000256" key="2">
    <source>
        <dbReference type="ARBA" id="ARBA00007103"/>
    </source>
</evidence>
<dbReference type="Gene3D" id="3.40.50.1100">
    <property type="match status" value="2"/>
</dbReference>
<feature type="non-terminal residue" evidence="5">
    <location>
        <position position="176"/>
    </location>
</feature>
<feature type="domain" description="Tryptophan synthase beta chain-like PALP" evidence="4">
    <location>
        <begin position="7"/>
        <end position="176"/>
    </location>
</feature>
<evidence type="ECO:0000313" key="5">
    <source>
        <dbReference type="EMBL" id="KKK62278.1"/>
    </source>
</evidence>
<dbReference type="GO" id="GO:0009069">
    <property type="term" value="P:serine family amino acid metabolic process"/>
    <property type="evidence" value="ECO:0007669"/>
    <property type="project" value="UniProtKB-ARBA"/>
</dbReference>
<evidence type="ECO:0000256" key="1">
    <source>
        <dbReference type="ARBA" id="ARBA00001933"/>
    </source>
</evidence>
<evidence type="ECO:0000259" key="4">
    <source>
        <dbReference type="Pfam" id="PF00291"/>
    </source>
</evidence>
<dbReference type="SUPFAM" id="SSF53686">
    <property type="entry name" value="Tryptophan synthase beta subunit-like PLP-dependent enzymes"/>
    <property type="match status" value="1"/>
</dbReference>
<dbReference type="GO" id="GO:0044272">
    <property type="term" value="P:sulfur compound biosynthetic process"/>
    <property type="evidence" value="ECO:0007669"/>
    <property type="project" value="UniProtKB-ARBA"/>
</dbReference>
<dbReference type="InterPro" id="IPR036052">
    <property type="entry name" value="TrpB-like_PALP_sf"/>
</dbReference>
<dbReference type="InterPro" id="IPR050214">
    <property type="entry name" value="Cys_Synth/Cystath_Beta-Synth"/>
</dbReference>
<dbReference type="InterPro" id="IPR001926">
    <property type="entry name" value="TrpB-like_PALP"/>
</dbReference>
<gene>
    <name evidence="5" type="ORF">LCGC14_3005920</name>
</gene>
<proteinExistence type="inferred from homology"/>